<dbReference type="EMBL" id="HBUF01673327">
    <property type="protein sequence ID" value="CAG6790843.1"/>
    <property type="molecule type" value="Transcribed_RNA"/>
</dbReference>
<dbReference type="EMBL" id="HBUF01113305">
    <property type="protein sequence ID" value="CAG6640678.1"/>
    <property type="molecule type" value="Transcribed_RNA"/>
</dbReference>
<sequence length="126" mass="13413">MTSLTRSKSRGLFSVLDESRFTSTGPVAKGMDICSTAERGEVSIVSAPCRISMSSSNPGDSTSYMVAPGGELSCSSPDVITWTLSDSIKPPESKFESSLQKLSVCFLRPLIMGKLIFLTLSPLRAG</sequence>
<proteinExistence type="predicted"/>
<dbReference type="EMBL" id="HBUF01673326">
    <property type="protein sequence ID" value="CAG6790842.1"/>
    <property type="molecule type" value="Transcribed_RNA"/>
</dbReference>
<dbReference type="AlphaFoldDB" id="A0A8D8R0C8"/>
<reference evidence="1" key="1">
    <citation type="submission" date="2021-05" db="EMBL/GenBank/DDBJ databases">
        <authorList>
            <person name="Alioto T."/>
            <person name="Alioto T."/>
            <person name="Gomez Garrido J."/>
        </authorList>
    </citation>
    <scope>NUCLEOTIDE SEQUENCE</scope>
</reference>
<name>A0A8D8R0C8_9HEMI</name>
<organism evidence="1">
    <name type="scientific">Cacopsylla melanoneura</name>
    <dbReference type="NCBI Taxonomy" id="428564"/>
    <lineage>
        <taxon>Eukaryota</taxon>
        <taxon>Metazoa</taxon>
        <taxon>Ecdysozoa</taxon>
        <taxon>Arthropoda</taxon>
        <taxon>Hexapoda</taxon>
        <taxon>Insecta</taxon>
        <taxon>Pterygota</taxon>
        <taxon>Neoptera</taxon>
        <taxon>Paraneoptera</taxon>
        <taxon>Hemiptera</taxon>
        <taxon>Sternorrhyncha</taxon>
        <taxon>Psylloidea</taxon>
        <taxon>Psyllidae</taxon>
        <taxon>Psyllinae</taxon>
        <taxon>Cacopsylla</taxon>
    </lineage>
</organism>
<accession>A0A8D8R0C8</accession>
<dbReference type="EMBL" id="HBUF01321868">
    <property type="protein sequence ID" value="CAG6695127.1"/>
    <property type="molecule type" value="Transcribed_RNA"/>
</dbReference>
<evidence type="ECO:0000313" key="1">
    <source>
        <dbReference type="EMBL" id="CAG6640680.1"/>
    </source>
</evidence>
<dbReference type="EMBL" id="HBUF01113306">
    <property type="protein sequence ID" value="CAG6640679.1"/>
    <property type="molecule type" value="Transcribed_RNA"/>
</dbReference>
<dbReference type="EMBL" id="HBUF01673328">
    <property type="protein sequence ID" value="CAG6790844.1"/>
    <property type="molecule type" value="Transcribed_RNA"/>
</dbReference>
<dbReference type="EMBL" id="HBUF01113304">
    <property type="protein sequence ID" value="CAG6640677.1"/>
    <property type="molecule type" value="Transcribed_RNA"/>
</dbReference>
<dbReference type="EMBL" id="HBUF01673325">
    <property type="protein sequence ID" value="CAG6790841.1"/>
    <property type="molecule type" value="Transcribed_RNA"/>
</dbReference>
<dbReference type="EMBL" id="HBUF01350917">
    <property type="protein sequence ID" value="CAG6713729.1"/>
    <property type="molecule type" value="Transcribed_RNA"/>
</dbReference>
<dbReference type="EMBL" id="HBUF01350915">
    <property type="protein sequence ID" value="CAG6713725.1"/>
    <property type="molecule type" value="Transcribed_RNA"/>
</dbReference>
<dbReference type="EMBL" id="HBUF01113307">
    <property type="protein sequence ID" value="CAG6640680.1"/>
    <property type="molecule type" value="Transcribed_RNA"/>
</dbReference>
<protein>
    <submittedName>
        <fullName evidence="1">Uncharacterized protein</fullName>
    </submittedName>
</protein>
<dbReference type="EMBL" id="HBUF01350916">
    <property type="protein sequence ID" value="CAG6713727.1"/>
    <property type="molecule type" value="Transcribed_RNA"/>
</dbReference>
<dbReference type="EMBL" id="HBUF01321869">
    <property type="protein sequence ID" value="CAG6695128.1"/>
    <property type="molecule type" value="Transcribed_RNA"/>
</dbReference>
<dbReference type="EMBL" id="HBUF01350918">
    <property type="protein sequence ID" value="CAG6713731.1"/>
    <property type="molecule type" value="Transcribed_RNA"/>
</dbReference>